<reference evidence="2 3" key="1">
    <citation type="submission" date="2023-01" db="EMBL/GenBank/DDBJ databases">
        <title>Analysis of 21 Apiospora genomes using comparative genomics revels a genus with tremendous synthesis potential of carbohydrate active enzymes and secondary metabolites.</title>
        <authorList>
            <person name="Sorensen T."/>
        </authorList>
    </citation>
    <scope>NUCLEOTIDE SEQUENCE [LARGE SCALE GENOMIC DNA]</scope>
    <source>
        <strain evidence="2 3">CBS 135458</strain>
    </source>
</reference>
<organism evidence="2 3">
    <name type="scientific">Apiospora phragmitis</name>
    <dbReference type="NCBI Taxonomy" id="2905665"/>
    <lineage>
        <taxon>Eukaryota</taxon>
        <taxon>Fungi</taxon>
        <taxon>Dikarya</taxon>
        <taxon>Ascomycota</taxon>
        <taxon>Pezizomycotina</taxon>
        <taxon>Sordariomycetes</taxon>
        <taxon>Xylariomycetidae</taxon>
        <taxon>Amphisphaeriales</taxon>
        <taxon>Apiosporaceae</taxon>
        <taxon>Apiospora</taxon>
    </lineage>
</organism>
<keyword evidence="1" id="KW-0812">Transmembrane</keyword>
<evidence type="ECO:0000313" key="3">
    <source>
        <dbReference type="Proteomes" id="UP001480595"/>
    </source>
</evidence>
<gene>
    <name evidence="2" type="ORF">PG994_012597</name>
</gene>
<comment type="caution">
    <text evidence="2">The sequence shown here is derived from an EMBL/GenBank/DDBJ whole genome shotgun (WGS) entry which is preliminary data.</text>
</comment>
<name>A0ABR1TD98_9PEZI</name>
<sequence length="111" mass="12409">MDTNDDYFCYWENKTGGTHCSYSNGVENKYPKFYNFWKNSCKAGAVGVTIGTDIGVHLAWAPSCNWQSSQRVFEGLRWKLNNNKVRSAACGIGGAYVVIFTIGTFSPYRLG</sequence>
<dbReference type="Proteomes" id="UP001480595">
    <property type="component" value="Unassembled WGS sequence"/>
</dbReference>
<dbReference type="GeneID" id="92097069"/>
<dbReference type="EMBL" id="JAQQWL010000012">
    <property type="protein sequence ID" value="KAK8043759.1"/>
    <property type="molecule type" value="Genomic_DNA"/>
</dbReference>
<keyword evidence="1" id="KW-1133">Transmembrane helix</keyword>
<proteinExistence type="predicted"/>
<accession>A0ABR1TD98</accession>
<keyword evidence="1" id="KW-0472">Membrane</keyword>
<dbReference type="RefSeq" id="XP_066710154.1">
    <property type="nucleotide sequence ID" value="XM_066864006.1"/>
</dbReference>
<evidence type="ECO:0000313" key="2">
    <source>
        <dbReference type="EMBL" id="KAK8043759.1"/>
    </source>
</evidence>
<protein>
    <submittedName>
        <fullName evidence="2">Uncharacterized protein</fullName>
    </submittedName>
</protein>
<keyword evidence="3" id="KW-1185">Reference proteome</keyword>
<feature type="transmembrane region" description="Helical" evidence="1">
    <location>
        <begin position="87"/>
        <end position="108"/>
    </location>
</feature>
<evidence type="ECO:0000256" key="1">
    <source>
        <dbReference type="SAM" id="Phobius"/>
    </source>
</evidence>